<dbReference type="GO" id="GO:0005829">
    <property type="term" value="C:cytosol"/>
    <property type="evidence" value="ECO:0007669"/>
    <property type="project" value="TreeGrafter"/>
</dbReference>
<dbReference type="EMBL" id="LN906597">
    <property type="protein sequence ID" value="CUT17135.1"/>
    <property type="molecule type" value="Genomic_DNA"/>
</dbReference>
<dbReference type="PANTHER" id="PTHR31760">
    <property type="entry name" value="S-ADENOSYL-L-METHIONINE-DEPENDENT METHYLTRANSFERASES SUPERFAMILY PROTEIN"/>
    <property type="match status" value="1"/>
</dbReference>
<evidence type="ECO:0000256" key="2">
    <source>
        <dbReference type="ARBA" id="ARBA00022552"/>
    </source>
</evidence>
<keyword evidence="4 6" id="KW-0808">Transferase</keyword>
<dbReference type="SUPFAM" id="SSF53335">
    <property type="entry name" value="S-adenosyl-L-methionine-dependent methyltransferases"/>
    <property type="match status" value="1"/>
</dbReference>
<keyword evidence="1 6" id="KW-0963">Cytoplasm</keyword>
<sequence length="215" mass="24429">MVSKIEFVLESLFRQGVFADENQASQLYEYVNLILEWNKVYNLTAVRSFDDIVIRHIVDSLSILSYLPCGSYSLLDVGSGAGLPGIPLSIMRPDMNCCLLDVQERRCIFLAQVVAELGLSNVKVHRSRLDCFHSDDSYEVIISRAFSSLAEFVSSSRHLSSSGDVWYAMKGRYPEDEINLLPPEFIILNNWQIKLVESQVCRCLLRVGFREKNHG</sequence>
<comment type="function">
    <text evidence="6">Specifically methylates the N7 position of guanine in position 527 of 16S rRNA.</text>
</comment>
<feature type="binding site" evidence="6">
    <location>
        <position position="78"/>
    </location>
    <ligand>
        <name>S-adenosyl-L-methionine</name>
        <dbReference type="ChEBI" id="CHEBI:59789"/>
    </ligand>
</feature>
<proteinExistence type="inferred from homology"/>
<keyword evidence="5 6" id="KW-0949">S-adenosyl-L-methionine</keyword>
<protein>
    <recommendedName>
        <fullName evidence="6">Ribosomal RNA small subunit methyltransferase G</fullName>
        <ecNumber evidence="6">2.1.1.170</ecNumber>
    </recommendedName>
    <alternativeName>
        <fullName evidence="6">16S rRNA 7-methylguanosine methyltransferase</fullName>
        <shortName evidence="6">16S rRNA m7G methyltransferase</shortName>
    </alternativeName>
</protein>
<dbReference type="OrthoDB" id="9808773at2"/>
<evidence type="ECO:0000256" key="1">
    <source>
        <dbReference type="ARBA" id="ARBA00022490"/>
    </source>
</evidence>
<evidence type="ECO:0000256" key="3">
    <source>
        <dbReference type="ARBA" id="ARBA00022603"/>
    </source>
</evidence>
<dbReference type="PANTHER" id="PTHR31760:SF0">
    <property type="entry name" value="S-ADENOSYL-L-METHIONINE-DEPENDENT METHYLTRANSFERASES SUPERFAMILY PROTEIN"/>
    <property type="match status" value="1"/>
</dbReference>
<evidence type="ECO:0000313" key="8">
    <source>
        <dbReference type="Proteomes" id="UP000198651"/>
    </source>
</evidence>
<comment type="subcellular location">
    <subcellularLocation>
        <location evidence="6">Cytoplasm</location>
    </subcellularLocation>
</comment>
<dbReference type="InterPro" id="IPR003682">
    <property type="entry name" value="rRNA_ssu_MeTfrase_G"/>
</dbReference>
<organism evidence="7 8">
    <name type="scientific">Candidatus Ichthyocystis hellenicum</name>
    <dbReference type="NCBI Taxonomy" id="1561003"/>
    <lineage>
        <taxon>Bacteria</taxon>
        <taxon>Pseudomonadati</taxon>
        <taxon>Pseudomonadota</taxon>
        <taxon>Betaproteobacteria</taxon>
        <taxon>Burkholderiales</taxon>
        <taxon>Candidatus Ichthyocystis</taxon>
    </lineage>
</organism>
<dbReference type="STRING" id="1561003.Ark11_0278"/>
<name>A0A0S4M294_9BURK</name>
<reference evidence="8" key="1">
    <citation type="submission" date="2015-11" db="EMBL/GenBank/DDBJ databases">
        <authorList>
            <person name="Seth-Smith H.M.B."/>
        </authorList>
    </citation>
    <scope>NUCLEOTIDE SEQUENCE [LARGE SCALE GENOMIC DNA]</scope>
    <source>
        <strain evidence="8">2013Ark11</strain>
    </source>
</reference>
<comment type="similarity">
    <text evidence="6">Belongs to the methyltransferase superfamily. RNA methyltransferase RsmG family.</text>
</comment>
<gene>
    <name evidence="6 7" type="primary">rsmG</name>
    <name evidence="7" type="ORF">Ark11_0278</name>
</gene>
<keyword evidence="3 6" id="KW-0489">Methyltransferase</keyword>
<dbReference type="InterPro" id="IPR029063">
    <property type="entry name" value="SAM-dependent_MTases_sf"/>
</dbReference>
<comment type="catalytic activity">
    <reaction evidence="6">
        <text>guanosine(527) in 16S rRNA + S-adenosyl-L-methionine = N(7)-methylguanosine(527) in 16S rRNA + S-adenosyl-L-homocysteine</text>
        <dbReference type="Rhea" id="RHEA:42732"/>
        <dbReference type="Rhea" id="RHEA-COMP:10209"/>
        <dbReference type="Rhea" id="RHEA-COMP:10210"/>
        <dbReference type="ChEBI" id="CHEBI:57856"/>
        <dbReference type="ChEBI" id="CHEBI:59789"/>
        <dbReference type="ChEBI" id="CHEBI:74269"/>
        <dbReference type="ChEBI" id="CHEBI:74480"/>
        <dbReference type="EC" id="2.1.1.170"/>
    </reaction>
</comment>
<dbReference type="PATRIC" id="fig|1561003.3.peg.285"/>
<evidence type="ECO:0000256" key="4">
    <source>
        <dbReference type="ARBA" id="ARBA00022679"/>
    </source>
</evidence>
<evidence type="ECO:0000256" key="5">
    <source>
        <dbReference type="ARBA" id="ARBA00022691"/>
    </source>
</evidence>
<keyword evidence="8" id="KW-1185">Reference proteome</keyword>
<dbReference type="NCBIfam" id="TIGR00138">
    <property type="entry name" value="rsmG_gidB"/>
    <property type="match status" value="1"/>
</dbReference>
<keyword evidence="2 6" id="KW-0698">rRNA processing</keyword>
<comment type="caution">
    <text evidence="6">Lacks conserved residue(s) required for the propagation of feature annotation.</text>
</comment>
<feature type="binding site" evidence="6">
    <location>
        <position position="83"/>
    </location>
    <ligand>
        <name>S-adenosyl-L-methionine</name>
        <dbReference type="ChEBI" id="CHEBI:59789"/>
    </ligand>
</feature>
<evidence type="ECO:0000256" key="6">
    <source>
        <dbReference type="HAMAP-Rule" id="MF_00074"/>
    </source>
</evidence>
<dbReference type="RefSeq" id="WP_092486527.1">
    <property type="nucleotide sequence ID" value="NZ_FLSL01000089.1"/>
</dbReference>
<dbReference type="HAMAP" id="MF_00074">
    <property type="entry name" value="16SrRNA_methyltr_G"/>
    <property type="match status" value="1"/>
</dbReference>
<accession>A0A0S4M294</accession>
<dbReference type="Pfam" id="PF02527">
    <property type="entry name" value="GidB"/>
    <property type="match status" value="1"/>
</dbReference>
<dbReference type="Gene3D" id="3.40.50.150">
    <property type="entry name" value="Vaccinia Virus protein VP39"/>
    <property type="match status" value="1"/>
</dbReference>
<dbReference type="EC" id="2.1.1.170" evidence="6"/>
<dbReference type="GO" id="GO:0070043">
    <property type="term" value="F:rRNA (guanine-N7-)-methyltransferase activity"/>
    <property type="evidence" value="ECO:0007669"/>
    <property type="project" value="UniProtKB-UniRule"/>
</dbReference>
<evidence type="ECO:0000313" key="7">
    <source>
        <dbReference type="EMBL" id="CUT17135.1"/>
    </source>
</evidence>
<feature type="binding site" evidence="6">
    <location>
        <position position="144"/>
    </location>
    <ligand>
        <name>S-adenosyl-L-methionine</name>
        <dbReference type="ChEBI" id="CHEBI:59789"/>
    </ligand>
</feature>
<dbReference type="Proteomes" id="UP000198651">
    <property type="component" value="Chromosome I"/>
</dbReference>
<dbReference type="AlphaFoldDB" id="A0A0S4M294"/>